<dbReference type="GO" id="GO:0090447">
    <property type="term" value="F:glycerol-3-phosphate 2-O-acyltransferase activity"/>
    <property type="evidence" value="ECO:0007669"/>
    <property type="project" value="TreeGrafter"/>
</dbReference>
<dbReference type="InterPro" id="IPR056462">
    <property type="entry name" value="HAD_RAM2/GPAT1-8"/>
</dbReference>
<gene>
    <name evidence="11" type="primary">LOC101498386</name>
</gene>
<dbReference type="eggNOG" id="ENOG502QRJ7">
    <property type="taxonomic scope" value="Eukaryota"/>
</dbReference>
<accession>A0A1S2XX83</accession>
<reference evidence="10" key="1">
    <citation type="journal article" date="2013" name="Nat. Biotechnol.">
        <title>Draft genome sequence of chickpea (Cicer arietinum) provides a resource for trait improvement.</title>
        <authorList>
            <person name="Varshney R.K."/>
            <person name="Song C."/>
            <person name="Saxena R.K."/>
            <person name="Azam S."/>
            <person name="Yu S."/>
            <person name="Sharpe A.G."/>
            <person name="Cannon S."/>
            <person name="Baek J."/>
            <person name="Rosen B.D."/>
            <person name="Tar'an B."/>
            <person name="Millan T."/>
            <person name="Zhang X."/>
            <person name="Ramsay L.D."/>
            <person name="Iwata A."/>
            <person name="Wang Y."/>
            <person name="Nelson W."/>
            <person name="Farmer A.D."/>
            <person name="Gaur P.M."/>
            <person name="Soderlund C."/>
            <person name="Penmetsa R.V."/>
            <person name="Xu C."/>
            <person name="Bharti A.K."/>
            <person name="He W."/>
            <person name="Winter P."/>
            <person name="Zhao S."/>
            <person name="Hane J.K."/>
            <person name="Carrasquilla-Garcia N."/>
            <person name="Condie J.A."/>
            <person name="Upadhyaya H.D."/>
            <person name="Luo M.C."/>
            <person name="Thudi M."/>
            <person name="Gowda C.L."/>
            <person name="Singh N.P."/>
            <person name="Lichtenzveig J."/>
            <person name="Gali K.K."/>
            <person name="Rubio J."/>
            <person name="Nadarajan N."/>
            <person name="Dolezel J."/>
            <person name="Bansal K.C."/>
            <person name="Xu X."/>
            <person name="Edwards D."/>
            <person name="Zhang G."/>
            <person name="Kahl G."/>
            <person name="Gil J."/>
            <person name="Singh K.B."/>
            <person name="Datta S.K."/>
            <person name="Jackson S.A."/>
            <person name="Wang J."/>
            <person name="Cook D.R."/>
        </authorList>
    </citation>
    <scope>NUCLEOTIDE SEQUENCE [LARGE SCALE GENOMIC DNA]</scope>
    <source>
        <strain evidence="10">cv. CDC Frontier</strain>
    </source>
</reference>
<evidence type="ECO:0000313" key="11">
    <source>
        <dbReference type="RefSeq" id="XP_004495891.1"/>
    </source>
</evidence>
<evidence type="ECO:0000256" key="5">
    <source>
        <dbReference type="ARBA" id="ARBA00022989"/>
    </source>
</evidence>
<evidence type="ECO:0000256" key="4">
    <source>
        <dbReference type="ARBA" id="ARBA00022692"/>
    </source>
</evidence>
<dbReference type="Proteomes" id="UP000087171">
    <property type="component" value="Chromosome Ca4"/>
</dbReference>
<dbReference type="STRING" id="3827.A0A1S2XX83"/>
<dbReference type="SMART" id="SM00563">
    <property type="entry name" value="PlsC"/>
    <property type="match status" value="1"/>
</dbReference>
<protein>
    <submittedName>
        <fullName evidence="11">Probable glycerol-3-phosphate acyltransferase 2</fullName>
    </submittedName>
</protein>
<dbReference type="PANTHER" id="PTHR15486">
    <property type="entry name" value="ANCIENT UBIQUITOUS PROTEIN"/>
    <property type="match status" value="1"/>
</dbReference>
<dbReference type="PANTHER" id="PTHR15486:SF62">
    <property type="entry name" value="GLYCEROL-3-PHOSPHATE ACYLTRANSFERASE 2-RELATED"/>
    <property type="match status" value="1"/>
</dbReference>
<evidence type="ECO:0000256" key="2">
    <source>
        <dbReference type="ARBA" id="ARBA00007937"/>
    </source>
</evidence>
<feature type="transmembrane region" description="Helical" evidence="8">
    <location>
        <begin position="288"/>
        <end position="310"/>
    </location>
</feature>
<comment type="subcellular location">
    <subcellularLocation>
        <location evidence="1">Membrane</location>
        <topology evidence="1">Multi-pass membrane protein</topology>
    </subcellularLocation>
</comment>
<evidence type="ECO:0000256" key="7">
    <source>
        <dbReference type="ARBA" id="ARBA00023315"/>
    </source>
</evidence>
<dbReference type="Pfam" id="PF23270">
    <property type="entry name" value="HAD_RAM2_N"/>
    <property type="match status" value="1"/>
</dbReference>
<dbReference type="GO" id="GO:0010143">
    <property type="term" value="P:cutin biosynthetic process"/>
    <property type="evidence" value="ECO:0007669"/>
    <property type="project" value="TreeGrafter"/>
</dbReference>
<dbReference type="GO" id="GO:0016791">
    <property type="term" value="F:phosphatase activity"/>
    <property type="evidence" value="ECO:0007669"/>
    <property type="project" value="TreeGrafter"/>
</dbReference>
<dbReference type="RefSeq" id="XP_004495891.1">
    <property type="nucleotide sequence ID" value="XM_004495834.3"/>
</dbReference>
<keyword evidence="6 8" id="KW-0472">Membrane</keyword>
<evidence type="ECO:0000256" key="1">
    <source>
        <dbReference type="ARBA" id="ARBA00004141"/>
    </source>
</evidence>
<dbReference type="InterPro" id="IPR002123">
    <property type="entry name" value="Plipid/glycerol_acylTrfase"/>
</dbReference>
<dbReference type="Pfam" id="PF01553">
    <property type="entry name" value="Acyltransferase"/>
    <property type="match status" value="1"/>
</dbReference>
<feature type="transmembrane region" description="Helical" evidence="8">
    <location>
        <begin position="83"/>
        <end position="111"/>
    </location>
</feature>
<keyword evidence="10" id="KW-1185">Reference proteome</keyword>
<dbReference type="PaxDb" id="3827-XP_004495891.1"/>
<dbReference type="OrthoDB" id="1854593at2759"/>
<dbReference type="KEGG" id="cam:101498386"/>
<keyword evidence="3" id="KW-0808">Transferase</keyword>
<dbReference type="GO" id="GO:0016020">
    <property type="term" value="C:membrane"/>
    <property type="evidence" value="ECO:0007669"/>
    <property type="project" value="UniProtKB-SubCell"/>
</dbReference>
<keyword evidence="4 8" id="KW-0812">Transmembrane</keyword>
<dbReference type="AlphaFoldDB" id="A0A1S2XX83"/>
<sequence length="551" mass="62902">MAKLFEAIFFKSLFLFWYRFLLRQLKNLIVLHRTITNSFTTTKTSQIKYQKFPSLINRSDLNDHTLIFDVENTLLKSSSLFPYFMLVAFEAGGLIRAIVLIFLYPFIYLVGEKMGLKIMVMTCFFGIKAENFRIGRSVLPKFFLEDVGSEIFEVLKKGGKKMGVSNLPRVMVESFLKEYLEIDFVVGREMKMFCGYYVGLMNETKNKYALEQVKEGKGCSDMIGITTFDLIPHHEIFSSCKELYAVTQDDKRSWKKLEKEKYPKALIFHDGRLALTPTPTPTKSIAMLMWLPFGLILSVIRIALAVSLPFRISTPLLTFTGLRLTSSIPENSHRNKQNGDDKSNGHGHLYVCNHRTLLDPLYISFSLQKKLIAVTYSLSRMSEILAPIKTVRLTRKRDIDAKMMRRLLEQGDVVVCPEGTTCREPYLLRFSPLFSEICDQITPVAVDTHVSMFHGTTASGLKCLDPVFFLANPFPVYTVRLLNQVVPSQGNNNVGDVNVNESENCRFEVANHVQEEIGNALGFECTKLTRKDKYLILAGNEGVVFNRKRSY</sequence>
<dbReference type="SUPFAM" id="SSF69593">
    <property type="entry name" value="Glycerol-3-phosphate (1)-acyltransferase"/>
    <property type="match status" value="1"/>
</dbReference>
<evidence type="ECO:0000256" key="3">
    <source>
        <dbReference type="ARBA" id="ARBA00022679"/>
    </source>
</evidence>
<comment type="similarity">
    <text evidence="2">Belongs to the GPAT/DAPAT family.</text>
</comment>
<keyword evidence="7 11" id="KW-0012">Acyltransferase</keyword>
<organism evidence="10 11">
    <name type="scientific">Cicer arietinum</name>
    <name type="common">Chickpea</name>
    <name type="synonym">Garbanzo</name>
    <dbReference type="NCBI Taxonomy" id="3827"/>
    <lineage>
        <taxon>Eukaryota</taxon>
        <taxon>Viridiplantae</taxon>
        <taxon>Streptophyta</taxon>
        <taxon>Embryophyta</taxon>
        <taxon>Tracheophyta</taxon>
        <taxon>Spermatophyta</taxon>
        <taxon>Magnoliopsida</taxon>
        <taxon>eudicotyledons</taxon>
        <taxon>Gunneridae</taxon>
        <taxon>Pentapetalae</taxon>
        <taxon>rosids</taxon>
        <taxon>fabids</taxon>
        <taxon>Fabales</taxon>
        <taxon>Fabaceae</taxon>
        <taxon>Papilionoideae</taxon>
        <taxon>50 kb inversion clade</taxon>
        <taxon>NPAAA clade</taxon>
        <taxon>Hologalegina</taxon>
        <taxon>IRL clade</taxon>
        <taxon>Cicereae</taxon>
        <taxon>Cicer</taxon>
    </lineage>
</organism>
<proteinExistence type="inferred from homology"/>
<keyword evidence="5 8" id="KW-1133">Transmembrane helix</keyword>
<dbReference type="GeneID" id="101498386"/>
<name>A0A1S2XX83_CICAR</name>
<evidence type="ECO:0000313" key="10">
    <source>
        <dbReference type="Proteomes" id="UP000087171"/>
    </source>
</evidence>
<evidence type="ECO:0000259" key="9">
    <source>
        <dbReference type="SMART" id="SM00563"/>
    </source>
</evidence>
<evidence type="ECO:0000256" key="6">
    <source>
        <dbReference type="ARBA" id="ARBA00023136"/>
    </source>
</evidence>
<evidence type="ECO:0000256" key="8">
    <source>
        <dbReference type="SAM" id="Phobius"/>
    </source>
</evidence>
<reference evidence="11" key="2">
    <citation type="submission" date="2025-08" db="UniProtKB">
        <authorList>
            <consortium name="RefSeq"/>
        </authorList>
    </citation>
    <scope>IDENTIFICATION</scope>
    <source>
        <tissue evidence="11">Etiolated seedlings</tissue>
    </source>
</reference>
<feature type="domain" description="Phospholipid/glycerol acyltransferase" evidence="9">
    <location>
        <begin position="348"/>
        <end position="449"/>
    </location>
</feature>